<reference evidence="1" key="2">
    <citation type="submission" date="2022-05" db="EMBL/GenBank/DDBJ databases">
        <authorList>
            <person name="Kunte H.-J."/>
        </authorList>
    </citation>
    <scope>NUCLEOTIDE SEQUENCE</scope>
    <source>
        <strain evidence="1">G5</strain>
    </source>
</reference>
<accession>A0AAE9L370</accession>
<dbReference type="InterPro" id="IPR052931">
    <property type="entry name" value="Prophage_regulatory_activator"/>
</dbReference>
<reference evidence="1" key="1">
    <citation type="journal article" date="2022" name="Microbiol. Resour. Announc.">
        <title>Genome Sequence of Cupriavidus campinensis Strain G5, a Member of a Bacterial Consortium Capable of Polyethylene Degradation.</title>
        <authorList>
            <person name="Schneider B."/>
            <person name="Pfeiffer F."/>
            <person name="Dyall-Smith M."/>
            <person name="Kunte H.J."/>
        </authorList>
    </citation>
    <scope>NUCLEOTIDE SEQUENCE</scope>
    <source>
        <strain evidence="1">G5</strain>
    </source>
</reference>
<name>A0AAE9L370_9BURK</name>
<dbReference type="RefSeq" id="WP_250025173.1">
    <property type="nucleotide sequence ID" value="NZ_CP097330.1"/>
</dbReference>
<dbReference type="KEGG" id="ccam:M5D45_05495"/>
<dbReference type="Pfam" id="PF05930">
    <property type="entry name" value="Phage_AlpA"/>
    <property type="match status" value="1"/>
</dbReference>
<dbReference type="EMBL" id="CP097330">
    <property type="protein sequence ID" value="URF05276.1"/>
    <property type="molecule type" value="Genomic_DNA"/>
</dbReference>
<dbReference type="InterPro" id="IPR009061">
    <property type="entry name" value="DNA-bd_dom_put_sf"/>
</dbReference>
<gene>
    <name evidence="1" type="ORF">M5D45_05495</name>
</gene>
<protein>
    <submittedName>
        <fullName evidence="1">AlpA family transcriptional regulator</fullName>
    </submittedName>
</protein>
<proteinExistence type="predicted"/>
<dbReference type="PANTHER" id="PTHR36154">
    <property type="entry name" value="DNA-BINDING TRANSCRIPTIONAL ACTIVATOR ALPA"/>
    <property type="match status" value="1"/>
</dbReference>
<evidence type="ECO:0000313" key="2">
    <source>
        <dbReference type="Proteomes" id="UP001056132"/>
    </source>
</evidence>
<sequence>MSEKQILRIADVAKMTGLSRPTIYLHIRKDKFPRQIKLGARASGWLLSDVQAWIDGRIEASK</sequence>
<dbReference type="Gene3D" id="1.10.238.160">
    <property type="match status" value="1"/>
</dbReference>
<dbReference type="AlphaFoldDB" id="A0AAE9L370"/>
<dbReference type="Proteomes" id="UP001056132">
    <property type="component" value="Chromosome 1"/>
</dbReference>
<dbReference type="SUPFAM" id="SSF46955">
    <property type="entry name" value="Putative DNA-binding domain"/>
    <property type="match status" value="1"/>
</dbReference>
<dbReference type="PANTHER" id="PTHR36154:SF1">
    <property type="entry name" value="DNA-BINDING TRANSCRIPTIONAL ACTIVATOR ALPA"/>
    <property type="match status" value="1"/>
</dbReference>
<evidence type="ECO:0000313" key="1">
    <source>
        <dbReference type="EMBL" id="URF05276.1"/>
    </source>
</evidence>
<organism evidence="1 2">
    <name type="scientific">Cupriavidus campinensis</name>
    <dbReference type="NCBI Taxonomy" id="151783"/>
    <lineage>
        <taxon>Bacteria</taxon>
        <taxon>Pseudomonadati</taxon>
        <taxon>Pseudomonadota</taxon>
        <taxon>Betaproteobacteria</taxon>
        <taxon>Burkholderiales</taxon>
        <taxon>Burkholderiaceae</taxon>
        <taxon>Cupriavidus</taxon>
    </lineage>
</organism>
<dbReference type="InterPro" id="IPR010260">
    <property type="entry name" value="AlpA"/>
</dbReference>